<evidence type="ECO:0000256" key="5">
    <source>
        <dbReference type="ARBA" id="ARBA00022748"/>
    </source>
</evidence>
<evidence type="ECO:0000256" key="7">
    <source>
        <dbReference type="SAM" id="MobiDB-lite"/>
    </source>
</evidence>
<evidence type="ECO:0000256" key="4">
    <source>
        <dbReference type="ARBA" id="ARBA00022729"/>
    </source>
</evidence>
<keyword evidence="8" id="KW-0812">Transmembrane</keyword>
<keyword evidence="10" id="KW-0456">Lyase</keyword>
<dbReference type="PANTHER" id="PTHR47870">
    <property type="entry name" value="CYTOCHROME C-TYPE BIOGENESIS PROTEIN CCMH"/>
    <property type="match status" value="1"/>
</dbReference>
<dbReference type="GO" id="GO:0016829">
    <property type="term" value="F:lyase activity"/>
    <property type="evidence" value="ECO:0007669"/>
    <property type="project" value="UniProtKB-KW"/>
</dbReference>
<feature type="region of interest" description="Disordered" evidence="7">
    <location>
        <begin position="157"/>
        <end position="180"/>
    </location>
</feature>
<sequence>MRNSSSAAARLERFNKQKITASILFLLPLLIALLVFSSNVSARFETHVFPSEQAEKDYAVLVQELRCLVCQNQNLADSNAELAQDMREKVFKMLVEGKNRDEIVEFMVSRYGDFVMYRPPVKSSTYLLWYGPLVFFFVAGIVVVAFMRHQKADAQPVVNEQQQKKAHSLLDDDDEKVEKE</sequence>
<feature type="compositionally biased region" description="Acidic residues" evidence="7">
    <location>
        <begin position="171"/>
        <end position="180"/>
    </location>
</feature>
<dbReference type="InterPro" id="IPR038297">
    <property type="entry name" value="CcmH/CycL/NrfF/Ccl2_sf"/>
</dbReference>
<organism evidence="10">
    <name type="scientific">hydrothermal vent metagenome</name>
    <dbReference type="NCBI Taxonomy" id="652676"/>
    <lineage>
        <taxon>unclassified sequences</taxon>
        <taxon>metagenomes</taxon>
        <taxon>ecological metagenomes</taxon>
    </lineage>
</organism>
<name>A0A3B0XKZ2_9ZZZZ</name>
<dbReference type="Pfam" id="PF03918">
    <property type="entry name" value="CcmH"/>
    <property type="match status" value="1"/>
</dbReference>
<evidence type="ECO:0000259" key="9">
    <source>
        <dbReference type="Pfam" id="PF03918"/>
    </source>
</evidence>
<feature type="domain" description="CcmH/CycL/Ccl2/NrfF N-terminal" evidence="9">
    <location>
        <begin position="31"/>
        <end position="170"/>
    </location>
</feature>
<evidence type="ECO:0000256" key="2">
    <source>
        <dbReference type="ARBA" id="ARBA00022617"/>
    </source>
</evidence>
<evidence type="ECO:0000256" key="6">
    <source>
        <dbReference type="ARBA" id="ARBA00023004"/>
    </source>
</evidence>
<dbReference type="GO" id="GO:0046872">
    <property type="term" value="F:metal ion binding"/>
    <property type="evidence" value="ECO:0007669"/>
    <property type="project" value="UniProtKB-KW"/>
</dbReference>
<dbReference type="CDD" id="cd16378">
    <property type="entry name" value="CcmH_N"/>
    <property type="match status" value="1"/>
</dbReference>
<dbReference type="GO" id="GO:0017004">
    <property type="term" value="P:cytochrome complex assembly"/>
    <property type="evidence" value="ECO:0007669"/>
    <property type="project" value="UniProtKB-KW"/>
</dbReference>
<evidence type="ECO:0000313" key="10">
    <source>
        <dbReference type="EMBL" id="VAW65370.1"/>
    </source>
</evidence>
<keyword evidence="5" id="KW-0201">Cytochrome c-type biogenesis</keyword>
<dbReference type="AlphaFoldDB" id="A0A3B0XKZ2"/>
<dbReference type="GO" id="GO:0005886">
    <property type="term" value="C:plasma membrane"/>
    <property type="evidence" value="ECO:0007669"/>
    <property type="project" value="TreeGrafter"/>
</dbReference>
<keyword evidence="8" id="KW-1133">Transmembrane helix</keyword>
<keyword evidence="6" id="KW-0408">Iron</keyword>
<dbReference type="InterPro" id="IPR051263">
    <property type="entry name" value="C-type_cytochrome_biogenesis"/>
</dbReference>
<dbReference type="PANTHER" id="PTHR47870:SF1">
    <property type="entry name" value="CYTOCHROME C-TYPE BIOGENESIS PROTEIN CCMH"/>
    <property type="match status" value="1"/>
</dbReference>
<feature type="transmembrane region" description="Helical" evidence="8">
    <location>
        <begin position="126"/>
        <end position="146"/>
    </location>
</feature>
<dbReference type="InterPro" id="IPR005616">
    <property type="entry name" value="CcmH/CycL/Ccl2/NrfF_N"/>
</dbReference>
<gene>
    <name evidence="10" type="ORF">MNBD_GAMMA10-2420</name>
</gene>
<protein>
    <submittedName>
        <fullName evidence="10">Cytochrome c heme lyase subunit CcmL</fullName>
    </submittedName>
</protein>
<evidence type="ECO:0000256" key="3">
    <source>
        <dbReference type="ARBA" id="ARBA00022723"/>
    </source>
</evidence>
<dbReference type="Gene3D" id="1.10.8.640">
    <property type="entry name" value="Cytochrome C biogenesis protein"/>
    <property type="match status" value="1"/>
</dbReference>
<accession>A0A3B0XKZ2</accession>
<keyword evidence="8" id="KW-0472">Membrane</keyword>
<dbReference type="EMBL" id="UOFJ01000177">
    <property type="protein sequence ID" value="VAW65370.1"/>
    <property type="molecule type" value="Genomic_DNA"/>
</dbReference>
<evidence type="ECO:0000256" key="1">
    <source>
        <dbReference type="ARBA" id="ARBA00010342"/>
    </source>
</evidence>
<keyword evidence="3" id="KW-0479">Metal-binding</keyword>
<dbReference type="FunFam" id="1.10.8.640:FF:000001">
    <property type="entry name" value="Cytochrome c-type biogenesis protein"/>
    <property type="match status" value="1"/>
</dbReference>
<proteinExistence type="inferred from homology"/>
<evidence type="ECO:0000256" key="8">
    <source>
        <dbReference type="SAM" id="Phobius"/>
    </source>
</evidence>
<keyword evidence="2" id="KW-0349">Heme</keyword>
<reference evidence="10" key="1">
    <citation type="submission" date="2018-06" db="EMBL/GenBank/DDBJ databases">
        <authorList>
            <person name="Zhirakovskaya E."/>
        </authorList>
    </citation>
    <scope>NUCLEOTIDE SEQUENCE</scope>
</reference>
<comment type="similarity">
    <text evidence="1">Belongs to the CcmH/CycL/Ccl2/NrfF family.</text>
</comment>
<keyword evidence="4" id="KW-0732">Signal</keyword>